<dbReference type="PANTHER" id="PTHR15503:SF45">
    <property type="entry name" value="RNA-DIRECTED DNA POLYMERASE HOMOLOG"/>
    <property type="match status" value="1"/>
</dbReference>
<dbReference type="InterPro" id="IPR043502">
    <property type="entry name" value="DNA/RNA_pol_sf"/>
</dbReference>
<dbReference type="GO" id="GO:0003964">
    <property type="term" value="F:RNA-directed DNA polymerase activity"/>
    <property type="evidence" value="ECO:0007669"/>
    <property type="project" value="UniProtKB-KW"/>
</dbReference>
<accession>A0A699ILY2</accession>
<feature type="region of interest" description="Disordered" evidence="1">
    <location>
        <begin position="116"/>
        <end position="144"/>
    </location>
</feature>
<feature type="compositionally biased region" description="Gly residues" evidence="1">
    <location>
        <begin position="127"/>
        <end position="144"/>
    </location>
</feature>
<sequence>MIQPEPKGSTQGYPLVSVEVLRYDKRSKSENIGIVPTEMELILEHTQQEHPSDTQVFTMKMEILLEPTSNKLMVTPTKPRQMTKPYSSHRFIANCFNVGKLKIEVKIMSPTMTTRSVGRPAAASRGGEIGGQVDRGGQGSKVNGGVGGVPDFSTIIAQQLQNLLFTIIRGMVAATEPKIIQKAVQLASTLTDEALRNGSIKMNHEKIGNGGESSKNRNGRDDNKRTRTENAFATTANPARGGYTGMDWLSDHKSEIICHEKVVKIPLLDGKFRIELIPRATPVVKSPYRLAPSELEKLSGQLKELYDQGFIRPSTSP</sequence>
<name>A0A699ILY2_TANCI</name>
<keyword evidence="2" id="KW-0695">RNA-directed DNA polymerase</keyword>
<gene>
    <name evidence="2" type="ORF">Tci_545828</name>
</gene>
<keyword evidence="2" id="KW-0548">Nucleotidyltransferase</keyword>
<keyword evidence="2" id="KW-0808">Transferase</keyword>
<dbReference type="EMBL" id="BKCJ010316970">
    <property type="protein sequence ID" value="GEZ73855.1"/>
    <property type="molecule type" value="Genomic_DNA"/>
</dbReference>
<dbReference type="InterPro" id="IPR032567">
    <property type="entry name" value="RTL1-rel"/>
</dbReference>
<evidence type="ECO:0000256" key="1">
    <source>
        <dbReference type="SAM" id="MobiDB-lite"/>
    </source>
</evidence>
<feature type="region of interest" description="Disordered" evidence="1">
    <location>
        <begin position="197"/>
        <end position="229"/>
    </location>
</feature>
<dbReference type="Gene3D" id="3.10.10.10">
    <property type="entry name" value="HIV Type 1 Reverse Transcriptase, subunit A, domain 1"/>
    <property type="match status" value="1"/>
</dbReference>
<reference evidence="2" key="1">
    <citation type="journal article" date="2019" name="Sci. Rep.">
        <title>Draft genome of Tanacetum cinerariifolium, the natural source of mosquito coil.</title>
        <authorList>
            <person name="Yamashiro T."/>
            <person name="Shiraishi A."/>
            <person name="Satake H."/>
            <person name="Nakayama K."/>
        </authorList>
    </citation>
    <scope>NUCLEOTIDE SEQUENCE</scope>
</reference>
<dbReference type="SUPFAM" id="SSF56672">
    <property type="entry name" value="DNA/RNA polymerases"/>
    <property type="match status" value="1"/>
</dbReference>
<feature type="compositionally biased region" description="Basic and acidic residues" evidence="1">
    <location>
        <begin position="214"/>
        <end position="228"/>
    </location>
</feature>
<dbReference type="AlphaFoldDB" id="A0A699ILY2"/>
<dbReference type="PANTHER" id="PTHR15503">
    <property type="entry name" value="LDOC1 RELATED"/>
    <property type="match status" value="1"/>
</dbReference>
<protein>
    <submittedName>
        <fullName evidence="2">Putative reverse transcriptase domain-containing protein</fullName>
    </submittedName>
</protein>
<proteinExistence type="predicted"/>
<comment type="caution">
    <text evidence="2">The sequence shown here is derived from an EMBL/GenBank/DDBJ whole genome shotgun (WGS) entry which is preliminary data.</text>
</comment>
<evidence type="ECO:0000313" key="2">
    <source>
        <dbReference type="EMBL" id="GEZ73855.1"/>
    </source>
</evidence>
<organism evidence="2">
    <name type="scientific">Tanacetum cinerariifolium</name>
    <name type="common">Dalmatian daisy</name>
    <name type="synonym">Chrysanthemum cinerariifolium</name>
    <dbReference type="NCBI Taxonomy" id="118510"/>
    <lineage>
        <taxon>Eukaryota</taxon>
        <taxon>Viridiplantae</taxon>
        <taxon>Streptophyta</taxon>
        <taxon>Embryophyta</taxon>
        <taxon>Tracheophyta</taxon>
        <taxon>Spermatophyta</taxon>
        <taxon>Magnoliopsida</taxon>
        <taxon>eudicotyledons</taxon>
        <taxon>Gunneridae</taxon>
        <taxon>Pentapetalae</taxon>
        <taxon>asterids</taxon>
        <taxon>campanulids</taxon>
        <taxon>Asterales</taxon>
        <taxon>Asteraceae</taxon>
        <taxon>Asteroideae</taxon>
        <taxon>Anthemideae</taxon>
        <taxon>Anthemidinae</taxon>
        <taxon>Tanacetum</taxon>
    </lineage>
</organism>